<evidence type="ECO:0000313" key="8">
    <source>
        <dbReference type="EMBL" id="MBD7962569.1"/>
    </source>
</evidence>
<keyword evidence="5 6" id="KW-0472">Membrane</keyword>
<feature type="transmembrane region" description="Helical" evidence="6">
    <location>
        <begin position="28"/>
        <end position="48"/>
    </location>
</feature>
<accession>A0ABR8SGV2</accession>
<protein>
    <recommendedName>
        <fullName evidence="6">TVP38/TMEM64 family membrane protein</fullName>
    </recommendedName>
</protein>
<organism evidence="8 9">
    <name type="scientific">Fictibacillus norfolkensis</name>
    <dbReference type="NCBI Taxonomy" id="2762233"/>
    <lineage>
        <taxon>Bacteria</taxon>
        <taxon>Bacillati</taxon>
        <taxon>Bacillota</taxon>
        <taxon>Bacilli</taxon>
        <taxon>Bacillales</taxon>
        <taxon>Fictibacillaceae</taxon>
        <taxon>Fictibacillus</taxon>
    </lineage>
</organism>
<evidence type="ECO:0000256" key="4">
    <source>
        <dbReference type="ARBA" id="ARBA00022989"/>
    </source>
</evidence>
<keyword evidence="3 6" id="KW-0812">Transmembrane</keyword>
<name>A0ABR8SGV2_9BACL</name>
<evidence type="ECO:0000256" key="6">
    <source>
        <dbReference type="RuleBase" id="RU366058"/>
    </source>
</evidence>
<reference evidence="8 9" key="1">
    <citation type="submission" date="2020-08" db="EMBL/GenBank/DDBJ databases">
        <title>A Genomic Blueprint of the Chicken Gut Microbiome.</title>
        <authorList>
            <person name="Gilroy R."/>
            <person name="Ravi A."/>
            <person name="Getino M."/>
            <person name="Pursley I."/>
            <person name="Horton D.L."/>
            <person name="Alikhan N.-F."/>
            <person name="Baker D."/>
            <person name="Gharbi K."/>
            <person name="Hall N."/>
            <person name="Watson M."/>
            <person name="Adriaenssens E.M."/>
            <person name="Foster-Nyarko E."/>
            <person name="Jarju S."/>
            <person name="Secka A."/>
            <person name="Antonio M."/>
            <person name="Oren A."/>
            <person name="Chaudhuri R."/>
            <person name="La Ragione R.M."/>
            <person name="Hildebrand F."/>
            <person name="Pallen M.J."/>
        </authorList>
    </citation>
    <scope>NUCLEOTIDE SEQUENCE [LARGE SCALE GENOMIC DNA]</scope>
    <source>
        <strain evidence="8 9">Sa2CUA10</strain>
    </source>
</reference>
<dbReference type="PANTHER" id="PTHR12677">
    <property type="entry name" value="GOLGI APPARATUS MEMBRANE PROTEIN TVP38-RELATED"/>
    <property type="match status" value="1"/>
</dbReference>
<comment type="subcellular location">
    <subcellularLocation>
        <location evidence="1 6">Cell membrane</location>
        <topology evidence="1 6">Multi-pass membrane protein</topology>
    </subcellularLocation>
</comment>
<feature type="transmembrane region" description="Helical" evidence="6">
    <location>
        <begin position="116"/>
        <end position="145"/>
    </location>
</feature>
<dbReference type="Proteomes" id="UP000603641">
    <property type="component" value="Unassembled WGS sequence"/>
</dbReference>
<feature type="transmembrane region" description="Helical" evidence="6">
    <location>
        <begin position="165"/>
        <end position="196"/>
    </location>
</feature>
<keyword evidence="9" id="KW-1185">Reference proteome</keyword>
<dbReference type="PANTHER" id="PTHR12677:SF59">
    <property type="entry name" value="GOLGI APPARATUS MEMBRANE PROTEIN TVP38-RELATED"/>
    <property type="match status" value="1"/>
</dbReference>
<dbReference type="EMBL" id="JACSQM010000001">
    <property type="protein sequence ID" value="MBD7962569.1"/>
    <property type="molecule type" value="Genomic_DNA"/>
</dbReference>
<keyword evidence="2 6" id="KW-1003">Cell membrane</keyword>
<keyword evidence="4 6" id="KW-1133">Transmembrane helix</keyword>
<dbReference type="InterPro" id="IPR032816">
    <property type="entry name" value="VTT_dom"/>
</dbReference>
<evidence type="ECO:0000259" key="7">
    <source>
        <dbReference type="Pfam" id="PF09335"/>
    </source>
</evidence>
<comment type="caution">
    <text evidence="8">The sequence shown here is derived from an EMBL/GenBank/DDBJ whole genome shotgun (WGS) entry which is preliminary data.</text>
</comment>
<evidence type="ECO:0000256" key="1">
    <source>
        <dbReference type="ARBA" id="ARBA00004651"/>
    </source>
</evidence>
<sequence>MHTNILSYRARLLSYADLRGDECVLDNSGVFIEVLKFSGIFAPLLFILLQAFRQFFFLPVGLICLTGGILFGAVAGAFYSVIGITLSSVLFYWGMKSMPKLMKKVKKLQKKWIGKRMPFSVGQIAILKMIPFMHFHLLSLCLIEISSNFKEYTKASIISNVPIAIFYSSFGSVLLSLSLVTSAAIIIVLSVLFYLLRRKEWVIKWSEFFEEEKEEQQKQRMPA</sequence>
<evidence type="ECO:0000256" key="5">
    <source>
        <dbReference type="ARBA" id="ARBA00023136"/>
    </source>
</evidence>
<evidence type="ECO:0000313" key="9">
    <source>
        <dbReference type="Proteomes" id="UP000603641"/>
    </source>
</evidence>
<evidence type="ECO:0000256" key="2">
    <source>
        <dbReference type="ARBA" id="ARBA00022475"/>
    </source>
</evidence>
<evidence type="ECO:0000256" key="3">
    <source>
        <dbReference type="ARBA" id="ARBA00022692"/>
    </source>
</evidence>
<gene>
    <name evidence="8" type="ORF">H9648_00790</name>
</gene>
<dbReference type="InterPro" id="IPR015414">
    <property type="entry name" value="TMEM64"/>
</dbReference>
<feature type="domain" description="VTT" evidence="7">
    <location>
        <begin position="59"/>
        <end position="172"/>
    </location>
</feature>
<feature type="transmembrane region" description="Helical" evidence="6">
    <location>
        <begin position="77"/>
        <end position="95"/>
    </location>
</feature>
<feature type="transmembrane region" description="Helical" evidence="6">
    <location>
        <begin position="55"/>
        <end position="71"/>
    </location>
</feature>
<dbReference type="Pfam" id="PF09335">
    <property type="entry name" value="VTT_dom"/>
    <property type="match status" value="1"/>
</dbReference>
<comment type="similarity">
    <text evidence="6">Belongs to the TVP38/TMEM64 family.</text>
</comment>
<proteinExistence type="inferred from homology"/>